<name>E8R838_DESM0</name>
<dbReference type="AlphaFoldDB" id="E8R838"/>
<dbReference type="KEGG" id="dmu:Desmu_0345"/>
<dbReference type="Gene3D" id="3.40.50.360">
    <property type="match status" value="1"/>
</dbReference>
<dbReference type="InterPro" id="IPR029039">
    <property type="entry name" value="Flavoprotein-like_sf"/>
</dbReference>
<dbReference type="CDD" id="cd07709">
    <property type="entry name" value="flavodiiron_proteins_MBL-fold"/>
    <property type="match status" value="1"/>
</dbReference>
<feature type="domain" description="Flavodoxin-like" evidence="1">
    <location>
        <begin position="266"/>
        <end position="405"/>
    </location>
</feature>
<dbReference type="InterPro" id="IPR036866">
    <property type="entry name" value="RibonucZ/Hydroxyglut_hydro"/>
</dbReference>
<gene>
    <name evidence="2" type="ordered locus">Desmu_0345</name>
</gene>
<dbReference type="PROSITE" id="PS50902">
    <property type="entry name" value="FLAVODOXIN_LIKE"/>
    <property type="match status" value="1"/>
</dbReference>
<dbReference type="GeneID" id="10153038"/>
<protein>
    <submittedName>
        <fullName evidence="2">Flavodoxin/nitric oxide synthase</fullName>
    </submittedName>
</protein>
<dbReference type="Gene3D" id="3.60.15.10">
    <property type="entry name" value="Ribonuclease Z/Hydroxyacylglutathione hydrolase-like"/>
    <property type="match status" value="1"/>
</dbReference>
<dbReference type="Proteomes" id="UP000001068">
    <property type="component" value="Chromosome"/>
</dbReference>
<dbReference type="SUPFAM" id="SSF52218">
    <property type="entry name" value="Flavoproteins"/>
    <property type="match status" value="1"/>
</dbReference>
<dbReference type="InterPro" id="IPR001279">
    <property type="entry name" value="Metallo-B-lactamas"/>
</dbReference>
<proteinExistence type="predicted"/>
<keyword evidence="3" id="KW-1185">Reference proteome</keyword>
<dbReference type="EMBL" id="CP002363">
    <property type="protein sequence ID" value="ADV64664.1"/>
    <property type="molecule type" value="Genomic_DNA"/>
</dbReference>
<accession>E8R838</accession>
<evidence type="ECO:0000313" key="2">
    <source>
        <dbReference type="EMBL" id="ADV64664.1"/>
    </source>
</evidence>
<dbReference type="Pfam" id="PF19583">
    <property type="entry name" value="ODP"/>
    <property type="match status" value="1"/>
</dbReference>
<evidence type="ECO:0000259" key="1">
    <source>
        <dbReference type="PROSITE" id="PS50902"/>
    </source>
</evidence>
<dbReference type="InterPro" id="IPR008254">
    <property type="entry name" value="Flavodoxin/NO_synth"/>
</dbReference>
<evidence type="ECO:0000313" key="3">
    <source>
        <dbReference type="Proteomes" id="UP000001068"/>
    </source>
</evidence>
<dbReference type="RefSeq" id="WP_013561886.1">
    <property type="nucleotide sequence ID" value="NC_014961.1"/>
</dbReference>
<dbReference type="InterPro" id="IPR045761">
    <property type="entry name" value="ODP_dom"/>
</dbReference>
<reference evidence="2 3" key="2">
    <citation type="journal article" date="2011" name="Stand. Genomic Sci.">
        <title>Complete genome sequence of Desulfurococcus mucosus type strain (O7/1).</title>
        <authorList>
            <person name="Wirth R."/>
            <person name="Chertkov O."/>
            <person name="Held B."/>
            <person name="Lapidus A."/>
            <person name="Nolan M."/>
            <person name="Lucas S."/>
            <person name="Hammon N."/>
            <person name="Deshpande S."/>
            <person name="Cheng J.F."/>
            <person name="Tapia R."/>
            <person name="Han C."/>
            <person name="Goodwin L."/>
            <person name="Pitluck S."/>
            <person name="Liolios K."/>
            <person name="Ioanna P."/>
            <person name="Ivanova N."/>
            <person name="Mavromatis K."/>
            <person name="Mikhailova N."/>
            <person name="Pati A."/>
            <person name="Chen A."/>
            <person name="Palaniappan K."/>
            <person name="Land M."/>
            <person name="Hauser L."/>
            <person name="Chang Y.J."/>
            <person name="Jeffries C.D."/>
            <person name="Bilek Y."/>
            <person name="Hader T."/>
            <person name="Rohde M."/>
            <person name="Spring S."/>
            <person name="Sikorski J."/>
            <person name="Goker M."/>
            <person name="Woyke T."/>
            <person name="Bristow J."/>
            <person name="Eisen J.A."/>
            <person name="Markowitz V."/>
            <person name="Hugenholtz P."/>
            <person name="Kyrpides N.C."/>
            <person name="Klenk H.P."/>
        </authorList>
    </citation>
    <scope>NUCLEOTIDE SEQUENCE [LARGE SCALE GENOMIC DNA]</scope>
    <source>
        <strain evidence="3">ATCC 35584 / DSM 2162 / JCM 9187 / O7/1</strain>
    </source>
</reference>
<dbReference type="SUPFAM" id="SSF56281">
    <property type="entry name" value="Metallo-hydrolase/oxidoreductase"/>
    <property type="match status" value="1"/>
</dbReference>
<dbReference type="HOGENOM" id="CLU_017490_0_0_2"/>
<dbReference type="eggNOG" id="arCOG00509">
    <property type="taxonomic scope" value="Archaea"/>
</dbReference>
<dbReference type="STRING" id="765177.Desmu_0345"/>
<reference evidence="3" key="1">
    <citation type="submission" date="2010-11" db="EMBL/GenBank/DDBJ databases">
        <title>The complete genome of Desulfurococcus mucosus DSM 2162.</title>
        <authorList>
            <consortium name="US DOE Joint Genome Institute (JGI-PGF)"/>
            <person name="Lucas S."/>
            <person name="Copeland A."/>
            <person name="Lapidus A."/>
            <person name="Bruce D."/>
            <person name="Goodwin L."/>
            <person name="Pitluck S."/>
            <person name="Kyrpides N."/>
            <person name="Mavromatis K."/>
            <person name="Pagani I."/>
            <person name="Ivanova N."/>
            <person name="Ovchinnikova G."/>
            <person name="Chertkov O."/>
            <person name="Held B."/>
            <person name="Brettin T."/>
            <person name="Detter J.C."/>
            <person name="Tapia R."/>
            <person name="Han C."/>
            <person name="Land M."/>
            <person name="Hauser L."/>
            <person name="Markowitz V."/>
            <person name="Cheng J.-F."/>
            <person name="Hugenholtz P."/>
            <person name="Woyke T."/>
            <person name="Wu D."/>
            <person name="Wirth R."/>
            <person name="Bilek Y."/>
            <person name="Hader T."/>
            <person name="Klenk H.-P."/>
            <person name="Eisen J.A."/>
        </authorList>
    </citation>
    <scope>NUCLEOTIDE SEQUENCE [LARGE SCALE GENOMIC DNA]</scope>
    <source>
        <strain evidence="3">ATCC 35584 / DSM 2162 / JCM 9187 / O7/1</strain>
    </source>
</reference>
<organism evidence="2 3">
    <name type="scientific">Desulfurococcus mucosus (strain ATCC 35584 / DSM 2162 / JCM 9187 / O7/1)</name>
    <dbReference type="NCBI Taxonomy" id="765177"/>
    <lineage>
        <taxon>Archaea</taxon>
        <taxon>Thermoproteota</taxon>
        <taxon>Thermoprotei</taxon>
        <taxon>Desulfurococcales</taxon>
        <taxon>Desulfurococcaceae</taxon>
        <taxon>Desulfurococcus</taxon>
    </lineage>
</organism>
<sequence length="405" mass="45271">MSGDTAMPEVDVYRLTRSLHLLRLKDRETRFFEGLWEIPEGVTYNSYVLTGSEGAVVFDTWKGKWSGVFLEALRGIVDPRDVKYLVVHHMEPDHSGALRQLVGEADPIVLGHPLTKGMIESFYGLTPRFKPVGDGERVTLGDVDLVFHHTPWLHWPETIMTYVAGEGALLSCDAFGAFGVFNEVWADELGEAGWERYMWYMKKYFANVIGTYHEWVVKNIEKLSSRGVAPSLILPSHGLLLRGSRLQHAIEKYLAWGRGLPEQGKTLLVYTSMYGFVERIVEVVRDYFASKGRRLVVAGFTDGGRVDLSDVISEAYDAESIVFATATYEADVHPLMRHVASVIARKTPGGRKTAVIAIYGWGGRAGRVMEELLRNAGFNVVGVVEFKAGEEGRNRDKIIGLLESL</sequence>
<dbReference type="PANTHER" id="PTHR43717:SF1">
    <property type="entry name" value="ANAEROBIC NITRIC OXIDE REDUCTASE FLAVORUBREDOXIN"/>
    <property type="match status" value="1"/>
</dbReference>
<dbReference type="GO" id="GO:0010181">
    <property type="term" value="F:FMN binding"/>
    <property type="evidence" value="ECO:0007669"/>
    <property type="project" value="InterPro"/>
</dbReference>
<dbReference type="SMART" id="SM00849">
    <property type="entry name" value="Lactamase_B"/>
    <property type="match status" value="1"/>
</dbReference>
<dbReference type="PANTHER" id="PTHR43717">
    <property type="entry name" value="ANAEROBIC NITRIC OXIDE REDUCTASE FLAVORUBREDOXIN"/>
    <property type="match status" value="1"/>
</dbReference>